<evidence type="ECO:0000256" key="1">
    <source>
        <dbReference type="ARBA" id="ARBA00001933"/>
    </source>
</evidence>
<reference evidence="5" key="1">
    <citation type="journal article" date="2020" name="Stud. Mycol.">
        <title>101 Dothideomycetes genomes: a test case for predicting lifestyles and emergence of pathogens.</title>
        <authorList>
            <person name="Haridas S."/>
            <person name="Albert R."/>
            <person name="Binder M."/>
            <person name="Bloem J."/>
            <person name="Labutti K."/>
            <person name="Salamov A."/>
            <person name="Andreopoulos B."/>
            <person name="Baker S."/>
            <person name="Barry K."/>
            <person name="Bills G."/>
            <person name="Bluhm B."/>
            <person name="Cannon C."/>
            <person name="Castanera R."/>
            <person name="Culley D."/>
            <person name="Daum C."/>
            <person name="Ezra D."/>
            <person name="Gonzalez J."/>
            <person name="Henrissat B."/>
            <person name="Kuo A."/>
            <person name="Liang C."/>
            <person name="Lipzen A."/>
            <person name="Lutzoni F."/>
            <person name="Magnuson J."/>
            <person name="Mondo S."/>
            <person name="Nolan M."/>
            <person name="Ohm R."/>
            <person name="Pangilinan J."/>
            <person name="Park H.-J."/>
            <person name="Ramirez L."/>
            <person name="Alfaro M."/>
            <person name="Sun H."/>
            <person name="Tritt A."/>
            <person name="Yoshinaga Y."/>
            <person name="Zwiers L.-H."/>
            <person name="Turgeon B."/>
            <person name="Goodwin S."/>
            <person name="Spatafora J."/>
            <person name="Crous P."/>
            <person name="Grigoriev I."/>
        </authorList>
    </citation>
    <scope>NUCLEOTIDE SEQUENCE</scope>
    <source>
        <strain evidence="5">CBS 473.64</strain>
    </source>
</reference>
<evidence type="ECO:0000313" key="6">
    <source>
        <dbReference type="Proteomes" id="UP000799753"/>
    </source>
</evidence>
<dbReference type="InterPro" id="IPR015424">
    <property type="entry name" value="PyrdxlP-dep_Trfase"/>
</dbReference>
<dbReference type="SUPFAM" id="SSF53383">
    <property type="entry name" value="PLP-dependent transferases"/>
    <property type="match status" value="1"/>
</dbReference>
<comment type="similarity">
    <text evidence="2">Belongs to the threonine aldolase family.</text>
</comment>
<dbReference type="Proteomes" id="UP000799753">
    <property type="component" value="Unassembled WGS sequence"/>
</dbReference>
<feature type="domain" description="Aromatic amino acid beta-eliminating lyase/threonine aldolase" evidence="4">
    <location>
        <begin position="14"/>
        <end position="121"/>
    </location>
</feature>
<dbReference type="GO" id="GO:0006567">
    <property type="term" value="P:L-threonine catabolic process"/>
    <property type="evidence" value="ECO:0007669"/>
    <property type="project" value="TreeGrafter"/>
</dbReference>
<gene>
    <name evidence="5" type="ORF">P280DRAFT_538803</name>
</gene>
<dbReference type="Gene3D" id="3.40.640.10">
    <property type="entry name" value="Type I PLP-dependent aspartate aminotransferase-like (Major domain)"/>
    <property type="match status" value="1"/>
</dbReference>
<sequence length="288" mass="32469">MSWPSIPTKLVLRPGVILLEIPNRTLGCATYTFPQLQEISTICRSAGVALHCDGARLWEIEPFYNATYGKSFADIGALFDSICLSFNKGLGGIAEAMVLHNDESFIEELKIWQQRAGGRPFTMAYEVINCERGFLEMVDTFSRKREKMIRVVKKITDATAMQVNSDGEKIVRFVPVVPTCCQVLTYFDGFDESVLFAARDKVEQELCVRIFERLRPPLDMMEDTNSTETETRLLHHPLGLPTKDAVPRGKKYIEWRIGSVTEKIADEVFVQAYVAFCNALTCLSSTDT</sequence>
<evidence type="ECO:0000256" key="2">
    <source>
        <dbReference type="ARBA" id="ARBA00006966"/>
    </source>
</evidence>
<dbReference type="InterPro" id="IPR001597">
    <property type="entry name" value="ArAA_b-elim_lyase/Thr_aldolase"/>
</dbReference>
<comment type="cofactor">
    <cofactor evidence="1">
        <name>pyridoxal 5'-phosphate</name>
        <dbReference type="ChEBI" id="CHEBI:597326"/>
    </cofactor>
</comment>
<evidence type="ECO:0000259" key="4">
    <source>
        <dbReference type="Pfam" id="PF01212"/>
    </source>
</evidence>
<proteinExistence type="inferred from homology"/>
<evidence type="ECO:0000313" key="5">
    <source>
        <dbReference type="EMBL" id="KAF2642955.1"/>
    </source>
</evidence>
<dbReference type="GO" id="GO:0006545">
    <property type="term" value="P:glycine biosynthetic process"/>
    <property type="evidence" value="ECO:0007669"/>
    <property type="project" value="TreeGrafter"/>
</dbReference>
<dbReference type="OrthoDB" id="10261951at2759"/>
<dbReference type="EMBL" id="MU006780">
    <property type="protein sequence ID" value="KAF2642955.1"/>
    <property type="molecule type" value="Genomic_DNA"/>
</dbReference>
<dbReference type="Pfam" id="PF01212">
    <property type="entry name" value="Beta_elim_lyase"/>
    <property type="match status" value="1"/>
</dbReference>
<dbReference type="InterPro" id="IPR015421">
    <property type="entry name" value="PyrdxlP-dep_Trfase_major"/>
</dbReference>
<accession>A0A6A6S5R4</accession>
<dbReference type="GO" id="GO:0008732">
    <property type="term" value="F:L-allo-threonine aldolase activity"/>
    <property type="evidence" value="ECO:0007669"/>
    <property type="project" value="TreeGrafter"/>
</dbReference>
<keyword evidence="3" id="KW-0663">Pyridoxal phosphate</keyword>
<dbReference type="PANTHER" id="PTHR48097">
    <property type="entry name" value="L-THREONINE ALDOLASE-RELATED"/>
    <property type="match status" value="1"/>
</dbReference>
<protein>
    <recommendedName>
        <fullName evidence="4">Aromatic amino acid beta-eliminating lyase/threonine aldolase domain-containing protein</fullName>
    </recommendedName>
</protein>
<organism evidence="5 6">
    <name type="scientific">Massarina eburnea CBS 473.64</name>
    <dbReference type="NCBI Taxonomy" id="1395130"/>
    <lineage>
        <taxon>Eukaryota</taxon>
        <taxon>Fungi</taxon>
        <taxon>Dikarya</taxon>
        <taxon>Ascomycota</taxon>
        <taxon>Pezizomycotina</taxon>
        <taxon>Dothideomycetes</taxon>
        <taxon>Pleosporomycetidae</taxon>
        <taxon>Pleosporales</taxon>
        <taxon>Massarineae</taxon>
        <taxon>Massarinaceae</taxon>
        <taxon>Massarina</taxon>
    </lineage>
</organism>
<keyword evidence="6" id="KW-1185">Reference proteome</keyword>
<dbReference type="PANTHER" id="PTHR48097:SF9">
    <property type="entry name" value="L-THREONINE ALDOLASE"/>
    <property type="match status" value="1"/>
</dbReference>
<dbReference type="GO" id="GO:0005829">
    <property type="term" value="C:cytosol"/>
    <property type="evidence" value="ECO:0007669"/>
    <property type="project" value="TreeGrafter"/>
</dbReference>
<dbReference type="AlphaFoldDB" id="A0A6A6S5R4"/>
<evidence type="ECO:0000256" key="3">
    <source>
        <dbReference type="ARBA" id="ARBA00022898"/>
    </source>
</evidence>
<name>A0A6A6S5R4_9PLEO</name>